<dbReference type="InterPro" id="IPR003010">
    <property type="entry name" value="C-N_Hydrolase"/>
</dbReference>
<dbReference type="GO" id="GO:0000257">
    <property type="term" value="F:nitrilase activity"/>
    <property type="evidence" value="ECO:0007669"/>
    <property type="project" value="UniProtKB-EC"/>
</dbReference>
<dbReference type="InterPro" id="IPR045254">
    <property type="entry name" value="Nit1/2_C-N_Hydrolase"/>
</dbReference>
<evidence type="ECO:0000313" key="4">
    <source>
        <dbReference type="EMBL" id="HJH24967.1"/>
    </source>
</evidence>
<comment type="similarity">
    <text evidence="1">Belongs to the carbon-nitrogen hydrolase superfamily. NIT1/NIT2 family.</text>
</comment>
<proteinExistence type="inferred from homology"/>
<dbReference type="AlphaFoldDB" id="A0A9D3ABN4"/>
<dbReference type="InterPro" id="IPR036526">
    <property type="entry name" value="C-N_Hydrolase_sf"/>
</dbReference>
<dbReference type="PROSITE" id="PS01227">
    <property type="entry name" value="UPF0012"/>
    <property type="match status" value="1"/>
</dbReference>
<dbReference type="Gene3D" id="3.60.110.10">
    <property type="entry name" value="Carbon-nitrogen hydrolase"/>
    <property type="match status" value="1"/>
</dbReference>
<dbReference type="PANTHER" id="PTHR23088">
    <property type="entry name" value="NITRILASE-RELATED"/>
    <property type="match status" value="1"/>
</dbReference>
<organism evidence="4 6">
    <name type="scientific">Paenalcaligenes hominis</name>
    <dbReference type="NCBI Taxonomy" id="643674"/>
    <lineage>
        <taxon>Bacteria</taxon>
        <taxon>Pseudomonadati</taxon>
        <taxon>Pseudomonadota</taxon>
        <taxon>Betaproteobacteria</taxon>
        <taxon>Burkholderiales</taxon>
        <taxon>Alcaligenaceae</taxon>
        <taxon>Paenalcaligenes</taxon>
    </lineage>
</organism>
<evidence type="ECO:0000259" key="3">
    <source>
        <dbReference type="PROSITE" id="PS50263"/>
    </source>
</evidence>
<dbReference type="EMBL" id="JAATIZ010000001">
    <property type="protein sequence ID" value="NJB63917.1"/>
    <property type="molecule type" value="Genomic_DNA"/>
</dbReference>
<gene>
    <name evidence="5" type="ORF">GGR41_000138</name>
    <name evidence="4" type="ORF">K8U84_10485</name>
</gene>
<keyword evidence="2 4" id="KW-0378">Hydrolase</keyword>
<feature type="domain" description="CN hydrolase" evidence="3">
    <location>
        <begin position="10"/>
        <end position="256"/>
    </location>
</feature>
<dbReference type="EMBL" id="DYTQ01000110">
    <property type="protein sequence ID" value="HJH24967.1"/>
    <property type="molecule type" value="Genomic_DNA"/>
</dbReference>
<keyword evidence="7" id="KW-1185">Reference proteome</keyword>
<dbReference type="SUPFAM" id="SSF56317">
    <property type="entry name" value="Carbon-nitrogen hydrolase"/>
    <property type="match status" value="1"/>
</dbReference>
<dbReference type="Proteomes" id="UP000700248">
    <property type="component" value="Unassembled WGS sequence"/>
</dbReference>
<dbReference type="CDD" id="cd07572">
    <property type="entry name" value="nit"/>
    <property type="match status" value="1"/>
</dbReference>
<sequence length="275" mass="30436">MMSYPDNKRIKLAAIQMVSGPYLSENLRAAAYWIAQAALSKAEIIALPEYFCFLGNTETQKQALIEEFGHGPIQQFLSEQAALHGVCLIGGTLGLQAPDTTRYYNSTLVFDPAGQCIARYDKIHLFSFQSETEHYDEAQTIQAGNLIPTVVDIQGFKVGLGICYDLRFPELFRAMGPIDLLVLPAAFTYTTGQAHWDLLLRARAIENQCYVLAPAQGGVHPNGRQTWGHTQLIDPWGVVIDNLTTGEGVVNGIIEKKRLSEVRSGLPALTHRRFV</sequence>
<protein>
    <submittedName>
        <fullName evidence="4">Carbon-nitrogen hydrolase family protein</fullName>
    </submittedName>
    <submittedName>
        <fullName evidence="5">Nitrilase</fullName>
        <ecNumber evidence="5">3.5.5.1</ecNumber>
    </submittedName>
</protein>
<dbReference type="EC" id="3.5.5.1" evidence="5"/>
<dbReference type="PANTHER" id="PTHR23088:SF27">
    <property type="entry name" value="DEAMINATED GLUTATHIONE AMIDASE"/>
    <property type="match status" value="1"/>
</dbReference>
<dbReference type="GO" id="GO:0016811">
    <property type="term" value="F:hydrolase activity, acting on carbon-nitrogen (but not peptide) bonds, in linear amides"/>
    <property type="evidence" value="ECO:0007669"/>
    <property type="project" value="InterPro"/>
</dbReference>
<dbReference type="InterPro" id="IPR001110">
    <property type="entry name" value="UPF0012_CS"/>
</dbReference>
<dbReference type="Proteomes" id="UP000783934">
    <property type="component" value="Unassembled WGS sequence"/>
</dbReference>
<evidence type="ECO:0000313" key="7">
    <source>
        <dbReference type="Proteomes" id="UP000783934"/>
    </source>
</evidence>
<evidence type="ECO:0000313" key="5">
    <source>
        <dbReference type="EMBL" id="NJB63917.1"/>
    </source>
</evidence>
<dbReference type="RefSeq" id="WP_167660213.1">
    <property type="nucleotide sequence ID" value="NZ_BMCQ01000002.1"/>
</dbReference>
<evidence type="ECO:0000256" key="1">
    <source>
        <dbReference type="ARBA" id="ARBA00010613"/>
    </source>
</evidence>
<reference evidence="4" key="2">
    <citation type="journal article" date="2021" name="PeerJ">
        <title>Extensive microbial diversity within the chicken gut microbiome revealed by metagenomics and culture.</title>
        <authorList>
            <person name="Gilroy R."/>
            <person name="Ravi A."/>
            <person name="Getino M."/>
            <person name="Pursley I."/>
            <person name="Horton D.L."/>
            <person name="Alikhan N.F."/>
            <person name="Baker D."/>
            <person name="Gharbi K."/>
            <person name="Hall N."/>
            <person name="Watson M."/>
            <person name="Adriaenssens E.M."/>
            <person name="Foster-Nyarko E."/>
            <person name="Jarju S."/>
            <person name="Secka A."/>
            <person name="Antonio M."/>
            <person name="Oren A."/>
            <person name="Chaudhuri R.R."/>
            <person name="La Ragione R."/>
            <person name="Hildebrand F."/>
            <person name="Pallen M.J."/>
        </authorList>
    </citation>
    <scope>NUCLEOTIDE SEQUENCE</scope>
    <source>
        <strain evidence="4">CHK175-13533</strain>
    </source>
</reference>
<name>A0A9D3ABN4_9BURK</name>
<reference evidence="5 7" key="1">
    <citation type="submission" date="2020-03" db="EMBL/GenBank/DDBJ databases">
        <title>Genomic Encyclopedia of Type Strains, Phase IV (KMG-IV): sequencing the most valuable type-strain genomes for metagenomic binning, comparative biology and taxonomic classification.</title>
        <authorList>
            <person name="Goeker M."/>
        </authorList>
    </citation>
    <scope>NUCLEOTIDE SEQUENCE [LARGE SCALE GENOMIC DNA]</scope>
    <source>
        <strain evidence="5 7">DSM 26613</strain>
    </source>
</reference>
<accession>A0A9D3ABN4</accession>
<evidence type="ECO:0000256" key="2">
    <source>
        <dbReference type="ARBA" id="ARBA00022801"/>
    </source>
</evidence>
<evidence type="ECO:0000313" key="6">
    <source>
        <dbReference type="Proteomes" id="UP000700248"/>
    </source>
</evidence>
<comment type="caution">
    <text evidence="4">The sequence shown here is derived from an EMBL/GenBank/DDBJ whole genome shotgun (WGS) entry which is preliminary data.</text>
</comment>
<reference evidence="4" key="3">
    <citation type="submission" date="2021-09" db="EMBL/GenBank/DDBJ databases">
        <authorList>
            <person name="Gilroy R."/>
        </authorList>
    </citation>
    <scope>NUCLEOTIDE SEQUENCE</scope>
    <source>
        <strain evidence="4">CHK175-13533</strain>
    </source>
</reference>
<dbReference type="Pfam" id="PF00795">
    <property type="entry name" value="CN_hydrolase"/>
    <property type="match status" value="1"/>
</dbReference>
<dbReference type="PROSITE" id="PS50263">
    <property type="entry name" value="CN_HYDROLASE"/>
    <property type="match status" value="1"/>
</dbReference>